<organism evidence="2 3">
    <name type="scientific">Xenopus laevis</name>
    <name type="common">African clawed frog</name>
    <dbReference type="NCBI Taxonomy" id="8355"/>
    <lineage>
        <taxon>Eukaryota</taxon>
        <taxon>Metazoa</taxon>
        <taxon>Chordata</taxon>
        <taxon>Craniata</taxon>
        <taxon>Vertebrata</taxon>
        <taxon>Euteleostomi</taxon>
        <taxon>Amphibia</taxon>
        <taxon>Batrachia</taxon>
        <taxon>Anura</taxon>
        <taxon>Pipoidea</taxon>
        <taxon>Pipidae</taxon>
        <taxon>Xenopodinae</taxon>
        <taxon>Xenopus</taxon>
        <taxon>Xenopus</taxon>
    </lineage>
</organism>
<gene>
    <name evidence="2" type="ORF">XELAEV_18013346mg</name>
</gene>
<sequence length="162" mass="17284">MEVAALTLEEAVVVEAVEGAENQCGLQRWSLLIIRLAGRINGSCGSGGFFQSSVTVRHPPPPPHHCCLHYLKSCCTIDGNGSLDPARSGGSGGGSGSRGSMSAAATAASHHQTGRADRWQLQHRWPLPIISDWPLPPPPPLPAPPLPPLLKVLLHYRSKWQP</sequence>
<evidence type="ECO:0000313" key="3">
    <source>
        <dbReference type="Proteomes" id="UP000694892"/>
    </source>
</evidence>
<evidence type="ECO:0000313" key="2">
    <source>
        <dbReference type="EMBL" id="OCT95658.1"/>
    </source>
</evidence>
<proteinExistence type="predicted"/>
<feature type="region of interest" description="Disordered" evidence="1">
    <location>
        <begin position="86"/>
        <end position="117"/>
    </location>
</feature>
<reference evidence="3" key="1">
    <citation type="journal article" date="2016" name="Nature">
        <title>Genome evolution in the allotetraploid frog Xenopus laevis.</title>
        <authorList>
            <person name="Session A.M."/>
            <person name="Uno Y."/>
            <person name="Kwon T."/>
            <person name="Chapman J.A."/>
            <person name="Toyoda A."/>
            <person name="Takahashi S."/>
            <person name="Fukui A."/>
            <person name="Hikosaka A."/>
            <person name="Suzuki A."/>
            <person name="Kondo M."/>
            <person name="van Heeringen S.J."/>
            <person name="Quigley I."/>
            <person name="Heinz S."/>
            <person name="Ogino H."/>
            <person name="Ochi H."/>
            <person name="Hellsten U."/>
            <person name="Lyons J.B."/>
            <person name="Simakov O."/>
            <person name="Putnam N."/>
            <person name="Stites J."/>
            <person name="Kuroki Y."/>
            <person name="Tanaka T."/>
            <person name="Michiue T."/>
            <person name="Watanabe M."/>
            <person name="Bogdanovic O."/>
            <person name="Lister R."/>
            <person name="Georgiou G."/>
            <person name="Paranjpe S.S."/>
            <person name="van Kruijsbergen I."/>
            <person name="Shu S."/>
            <person name="Carlson J."/>
            <person name="Kinoshita T."/>
            <person name="Ohta Y."/>
            <person name="Mawaribuchi S."/>
            <person name="Jenkins J."/>
            <person name="Grimwood J."/>
            <person name="Schmutz J."/>
            <person name="Mitros T."/>
            <person name="Mozaffari S.V."/>
            <person name="Suzuki Y."/>
            <person name="Haramoto Y."/>
            <person name="Yamamoto T.S."/>
            <person name="Takagi C."/>
            <person name="Heald R."/>
            <person name="Miller K."/>
            <person name="Haudenschild C."/>
            <person name="Kitzman J."/>
            <person name="Nakayama T."/>
            <person name="Izutsu Y."/>
            <person name="Robert J."/>
            <person name="Fortriede J."/>
            <person name="Burns K."/>
            <person name="Lotay V."/>
            <person name="Karimi K."/>
            <person name="Yasuoka Y."/>
            <person name="Dichmann D.S."/>
            <person name="Flajnik M.F."/>
            <person name="Houston D.W."/>
            <person name="Shendure J."/>
            <person name="DuPasquier L."/>
            <person name="Vize P.D."/>
            <person name="Zorn A.M."/>
            <person name="Ito M."/>
            <person name="Marcotte E.M."/>
            <person name="Wallingford J.B."/>
            <person name="Ito Y."/>
            <person name="Asashima M."/>
            <person name="Ueno N."/>
            <person name="Matsuda Y."/>
            <person name="Veenstra G.J."/>
            <person name="Fujiyama A."/>
            <person name="Harland R.M."/>
            <person name="Taira M."/>
            <person name="Rokhsar D.S."/>
        </authorList>
    </citation>
    <scope>NUCLEOTIDE SEQUENCE [LARGE SCALE GENOMIC DNA]</scope>
    <source>
        <strain evidence="3">J</strain>
    </source>
</reference>
<dbReference type="EMBL" id="CM004468">
    <property type="protein sequence ID" value="OCT95658.1"/>
    <property type="molecule type" value="Genomic_DNA"/>
</dbReference>
<protein>
    <submittedName>
        <fullName evidence="2">Uncharacterized protein</fullName>
    </submittedName>
</protein>
<evidence type="ECO:0000256" key="1">
    <source>
        <dbReference type="SAM" id="MobiDB-lite"/>
    </source>
</evidence>
<name>A0A974HZ97_XENLA</name>
<dbReference type="AlphaFoldDB" id="A0A974HZ97"/>
<feature type="compositionally biased region" description="Low complexity" evidence="1">
    <location>
        <begin position="98"/>
        <end position="109"/>
    </location>
</feature>
<dbReference type="Proteomes" id="UP000694892">
    <property type="component" value="Chromosome 2L"/>
</dbReference>
<accession>A0A974HZ97</accession>